<comment type="subcellular location">
    <subcellularLocation>
        <location evidence="1">Cell membrane</location>
        <topology evidence="1">Multi-pass membrane protein</topology>
    </subcellularLocation>
</comment>
<keyword evidence="4 10" id="KW-0808">Transferase</keyword>
<organism evidence="10 11">
    <name type="scientific">Chryseobacterium flavum</name>
    <dbReference type="NCBI Taxonomy" id="415851"/>
    <lineage>
        <taxon>Bacteria</taxon>
        <taxon>Pseudomonadati</taxon>
        <taxon>Bacteroidota</taxon>
        <taxon>Flavobacteriia</taxon>
        <taxon>Flavobacteriales</taxon>
        <taxon>Weeksellaceae</taxon>
        <taxon>Chryseobacterium group</taxon>
        <taxon>Chryseobacterium</taxon>
    </lineage>
</organism>
<dbReference type="GO" id="GO:0009103">
    <property type="term" value="P:lipopolysaccharide biosynthetic process"/>
    <property type="evidence" value="ECO:0007669"/>
    <property type="project" value="UniProtKB-ARBA"/>
</dbReference>
<evidence type="ECO:0000256" key="5">
    <source>
        <dbReference type="ARBA" id="ARBA00022692"/>
    </source>
</evidence>
<evidence type="ECO:0000256" key="8">
    <source>
        <dbReference type="SAM" id="Phobius"/>
    </source>
</evidence>
<sequence length="556" mass="64315">MRALVKLSKKRSFKMNKMLLLPPPQLRFLYIGFSIVYLSGLFIPLMENDAAQHASMAMRMTLNHDFFNIYKGDDPYLDKPHLHFWLAAISMKIFGINHIAYRIPALLALLLGAFSTRKLTDLLYNNENMGHIASLIFLSAQTIILSAHDVRTDAVLTGFIIFSIWQFVKFVKTQNNLSILLAGLGAALAFSSKGLMAVVIIGFCIFSYLLYSGKWKQFFNVRIIWGVISFAAGIFPVLYAYHQQFGAEGIRFILFNQSMNRLTASGFKETSPDYLFFFHTLLWAFLPFSLAFYFGVAGKTAFFIKNKFRKIQGVEFLTLGGFWLVMLLFSASKFKLPHYLNGLIPILSILTASYLFNIYKKNRIGELRILYIIQLVVIFAAIPGLGLLTWYFTGIENILFFILFSAVYLYLLIRIFSKENMFSKYVFISLVFSIAVNIYLNTQFYPVLTRYQGSLRMAEYVNKKNIDKSRIFMLNGYEAWAFDFYTRRNTPRINENTLQKGDYLVIYDEHLAGLKRKYTLIDKENHYRITRLSVKFLNPGTRSAQYEKISLIRIME</sequence>
<protein>
    <submittedName>
        <fullName evidence="10">Glycosyltransferase family 39 protein</fullName>
    </submittedName>
</protein>
<dbReference type="PANTHER" id="PTHR33908">
    <property type="entry name" value="MANNOSYLTRANSFERASE YKCB-RELATED"/>
    <property type="match status" value="1"/>
</dbReference>
<dbReference type="PANTHER" id="PTHR33908:SF3">
    <property type="entry name" value="UNDECAPRENYL PHOSPHATE-ALPHA-4-AMINO-4-DEOXY-L-ARABINOSE ARABINOSYL TRANSFERASE"/>
    <property type="match status" value="1"/>
</dbReference>
<feature type="domain" description="Glycosyltransferase RgtA/B/C/D-like" evidence="9">
    <location>
        <begin position="78"/>
        <end position="239"/>
    </location>
</feature>
<dbReference type="EMBL" id="QNUE01000009">
    <property type="protein sequence ID" value="REC66339.1"/>
    <property type="molecule type" value="Genomic_DNA"/>
</dbReference>
<evidence type="ECO:0000256" key="7">
    <source>
        <dbReference type="ARBA" id="ARBA00023136"/>
    </source>
</evidence>
<feature type="transmembrane region" description="Helical" evidence="8">
    <location>
        <begin position="154"/>
        <end position="172"/>
    </location>
</feature>
<keyword evidence="2" id="KW-1003">Cell membrane</keyword>
<dbReference type="GO" id="GO:0016763">
    <property type="term" value="F:pentosyltransferase activity"/>
    <property type="evidence" value="ECO:0007669"/>
    <property type="project" value="TreeGrafter"/>
</dbReference>
<feature type="transmembrane region" description="Helical" evidence="8">
    <location>
        <begin position="28"/>
        <end position="46"/>
    </location>
</feature>
<evidence type="ECO:0000256" key="6">
    <source>
        <dbReference type="ARBA" id="ARBA00022989"/>
    </source>
</evidence>
<dbReference type="Proteomes" id="UP000256769">
    <property type="component" value="Unassembled WGS sequence"/>
</dbReference>
<comment type="caution">
    <text evidence="10">The sequence shown here is derived from an EMBL/GenBank/DDBJ whole genome shotgun (WGS) entry which is preliminary data.</text>
</comment>
<feature type="transmembrane region" description="Helical" evidence="8">
    <location>
        <begin position="274"/>
        <end position="294"/>
    </location>
</feature>
<name>A0A3D9CL11_9FLAO</name>
<evidence type="ECO:0000313" key="11">
    <source>
        <dbReference type="Proteomes" id="UP000256769"/>
    </source>
</evidence>
<evidence type="ECO:0000256" key="1">
    <source>
        <dbReference type="ARBA" id="ARBA00004651"/>
    </source>
</evidence>
<evidence type="ECO:0000256" key="4">
    <source>
        <dbReference type="ARBA" id="ARBA00022679"/>
    </source>
</evidence>
<keyword evidence="7 8" id="KW-0472">Membrane</keyword>
<feature type="transmembrane region" description="Helical" evidence="8">
    <location>
        <begin position="178"/>
        <end position="211"/>
    </location>
</feature>
<dbReference type="InterPro" id="IPR050297">
    <property type="entry name" value="LipidA_mod_glycosyltrf_83"/>
</dbReference>
<evidence type="ECO:0000313" key="10">
    <source>
        <dbReference type="EMBL" id="REC66339.1"/>
    </source>
</evidence>
<feature type="transmembrane region" description="Helical" evidence="8">
    <location>
        <begin position="99"/>
        <end position="116"/>
    </location>
</feature>
<feature type="transmembrane region" description="Helical" evidence="8">
    <location>
        <begin position="128"/>
        <end position="147"/>
    </location>
</feature>
<keyword evidence="3" id="KW-0328">Glycosyltransferase</keyword>
<dbReference type="InterPro" id="IPR038731">
    <property type="entry name" value="RgtA/B/C-like"/>
</dbReference>
<feature type="transmembrane region" description="Helical" evidence="8">
    <location>
        <begin position="422"/>
        <end position="440"/>
    </location>
</feature>
<feature type="transmembrane region" description="Helical" evidence="8">
    <location>
        <begin position="314"/>
        <end position="332"/>
    </location>
</feature>
<dbReference type="Pfam" id="PF13231">
    <property type="entry name" value="PMT_2"/>
    <property type="match status" value="1"/>
</dbReference>
<keyword evidence="11" id="KW-1185">Reference proteome</keyword>
<feature type="transmembrane region" description="Helical" evidence="8">
    <location>
        <begin position="223"/>
        <end position="242"/>
    </location>
</feature>
<accession>A0A3D9CL11</accession>
<evidence type="ECO:0000256" key="2">
    <source>
        <dbReference type="ARBA" id="ARBA00022475"/>
    </source>
</evidence>
<proteinExistence type="predicted"/>
<feature type="transmembrane region" description="Helical" evidence="8">
    <location>
        <begin position="398"/>
        <end position="415"/>
    </location>
</feature>
<dbReference type="AlphaFoldDB" id="A0A3D9CL11"/>
<keyword evidence="5 8" id="KW-0812">Transmembrane</keyword>
<keyword evidence="6 8" id="KW-1133">Transmembrane helix</keyword>
<feature type="transmembrane region" description="Helical" evidence="8">
    <location>
        <begin position="338"/>
        <end position="357"/>
    </location>
</feature>
<gene>
    <name evidence="10" type="ORF">DRF59_12770</name>
</gene>
<reference evidence="10 11" key="1">
    <citation type="journal article" date="2007" name="Int. J. Syst. Evol. Microbiol.">
        <title>Chryseobacterium flavum sp. nov., isolated from polluted soil.</title>
        <authorList>
            <person name="Zhou Y."/>
            <person name="Dong J."/>
            <person name="Wang X."/>
            <person name="Huang X."/>
            <person name="Zhang K.Y."/>
            <person name="Zhang Y.Q."/>
            <person name="Guo Y.F."/>
            <person name="Lai R."/>
            <person name="Li W.J."/>
        </authorList>
    </citation>
    <scope>NUCLEOTIDE SEQUENCE [LARGE SCALE GENOMIC DNA]</scope>
    <source>
        <strain evidence="10 11">KCTC 12877</strain>
    </source>
</reference>
<feature type="transmembrane region" description="Helical" evidence="8">
    <location>
        <begin position="369"/>
        <end position="392"/>
    </location>
</feature>
<evidence type="ECO:0000256" key="3">
    <source>
        <dbReference type="ARBA" id="ARBA00022676"/>
    </source>
</evidence>
<dbReference type="GO" id="GO:0010041">
    <property type="term" value="P:response to iron(III) ion"/>
    <property type="evidence" value="ECO:0007669"/>
    <property type="project" value="TreeGrafter"/>
</dbReference>
<evidence type="ECO:0000259" key="9">
    <source>
        <dbReference type="Pfam" id="PF13231"/>
    </source>
</evidence>
<dbReference type="GO" id="GO:0005886">
    <property type="term" value="C:plasma membrane"/>
    <property type="evidence" value="ECO:0007669"/>
    <property type="project" value="UniProtKB-SubCell"/>
</dbReference>